<organism evidence="1">
    <name type="scientific">Eucalyptus grandis</name>
    <name type="common">Flooded gum</name>
    <dbReference type="NCBI Taxonomy" id="71139"/>
    <lineage>
        <taxon>Eukaryota</taxon>
        <taxon>Viridiplantae</taxon>
        <taxon>Streptophyta</taxon>
        <taxon>Embryophyta</taxon>
        <taxon>Tracheophyta</taxon>
        <taxon>Spermatophyta</taxon>
        <taxon>Magnoliopsida</taxon>
        <taxon>eudicotyledons</taxon>
        <taxon>Gunneridae</taxon>
        <taxon>Pentapetalae</taxon>
        <taxon>rosids</taxon>
        <taxon>malvids</taxon>
        <taxon>Myrtales</taxon>
        <taxon>Myrtaceae</taxon>
        <taxon>Myrtoideae</taxon>
        <taxon>Eucalypteae</taxon>
        <taxon>Eucalyptus</taxon>
    </lineage>
</organism>
<dbReference type="AlphaFoldDB" id="A0A059C7Z6"/>
<dbReference type="InParanoid" id="A0A059C7Z6"/>
<evidence type="ECO:0000313" key="1">
    <source>
        <dbReference type="EMBL" id="KCW74588.1"/>
    </source>
</evidence>
<proteinExistence type="predicted"/>
<name>A0A059C7Z6_EUCGR</name>
<protein>
    <submittedName>
        <fullName evidence="1">Uncharacterized protein</fullName>
    </submittedName>
</protein>
<dbReference type="Gramene" id="KCW74588">
    <property type="protein sequence ID" value="KCW74588"/>
    <property type="gene ID" value="EUGRSUZ_E03306"/>
</dbReference>
<gene>
    <name evidence="1" type="ORF">EUGRSUZ_E03306</name>
</gene>
<dbReference type="EMBL" id="KK198757">
    <property type="protein sequence ID" value="KCW74588.1"/>
    <property type="molecule type" value="Genomic_DNA"/>
</dbReference>
<sequence>MVTHIIIITSSFEGDMMTSLNGASLTDARVLQMHSPFMPQPKIKTENKPITKQKPVAYHCHCRKIQYKIQVQV</sequence>
<reference evidence="1" key="1">
    <citation type="submission" date="2013-07" db="EMBL/GenBank/DDBJ databases">
        <title>The genome of Eucalyptus grandis.</title>
        <authorList>
            <person name="Schmutz J."/>
            <person name="Hayes R."/>
            <person name="Myburg A."/>
            <person name="Tuskan G."/>
            <person name="Grattapaglia D."/>
            <person name="Rokhsar D.S."/>
        </authorList>
    </citation>
    <scope>NUCLEOTIDE SEQUENCE</scope>
    <source>
        <tissue evidence="1">Leaf extractions</tissue>
    </source>
</reference>
<accession>A0A059C7Z6</accession>